<feature type="transmembrane region" description="Helical" evidence="1">
    <location>
        <begin position="35"/>
        <end position="57"/>
    </location>
</feature>
<dbReference type="Pfam" id="PF11127">
    <property type="entry name" value="YgaP-like_TM"/>
    <property type="match status" value="1"/>
</dbReference>
<accession>A0AAP2RBP6</accession>
<protein>
    <submittedName>
        <fullName evidence="3">DUF2892 domain-containing protein</fullName>
    </submittedName>
</protein>
<evidence type="ECO:0000259" key="2">
    <source>
        <dbReference type="Pfam" id="PF11127"/>
    </source>
</evidence>
<sequence>MKRNIGTADRMIRLILGLILVAMGIYVWGLPGMLLILAGLFSVYESIAGWCVLYALLGKNTCPVEKI</sequence>
<reference evidence="3 4" key="1">
    <citation type="submission" date="2017-11" db="EMBL/GenBank/DDBJ databases">
        <title>Isolation and Characterization of Family Methanocellaceae Species from Potential Methane Hydrate Area Offshore Southwestern Taiwan.</title>
        <authorList>
            <person name="Zhang W.-L."/>
            <person name="Chen W.-C."/>
            <person name="Lai M.-C."/>
            <person name="Chen S.-C."/>
        </authorList>
    </citation>
    <scope>NUCLEOTIDE SEQUENCE [LARGE SCALE GENOMIC DNA]</scope>
    <source>
        <strain evidence="3 4">CWC-04</strain>
    </source>
</reference>
<organism evidence="3 4">
    <name type="scientific">Methanooceanicella nereidis</name>
    <dbReference type="NCBI Taxonomy" id="2052831"/>
    <lineage>
        <taxon>Archaea</taxon>
        <taxon>Methanobacteriati</taxon>
        <taxon>Methanobacteriota</taxon>
        <taxon>Stenosarchaea group</taxon>
        <taxon>Methanomicrobia</taxon>
        <taxon>Methanocellales</taxon>
        <taxon>Methanocellaceae</taxon>
        <taxon>Methanooceanicella</taxon>
    </lineage>
</organism>
<dbReference type="RefSeq" id="WP_230741451.1">
    <property type="nucleotide sequence ID" value="NZ_PGCK01000004.1"/>
</dbReference>
<evidence type="ECO:0000313" key="4">
    <source>
        <dbReference type="Proteomes" id="UP001320159"/>
    </source>
</evidence>
<comment type="caution">
    <text evidence="3">The sequence shown here is derived from an EMBL/GenBank/DDBJ whole genome shotgun (WGS) entry which is preliminary data.</text>
</comment>
<keyword evidence="4" id="KW-1185">Reference proteome</keyword>
<feature type="transmembrane region" description="Helical" evidence="1">
    <location>
        <begin position="12"/>
        <end position="29"/>
    </location>
</feature>
<keyword evidence="1" id="KW-0812">Transmembrane</keyword>
<feature type="domain" description="Inner membrane protein YgaP-like transmembrane" evidence="2">
    <location>
        <begin position="1"/>
        <end position="64"/>
    </location>
</feature>
<evidence type="ECO:0000313" key="3">
    <source>
        <dbReference type="EMBL" id="MCD1294616.1"/>
    </source>
</evidence>
<dbReference type="InterPro" id="IPR021309">
    <property type="entry name" value="YgaP-like_TM"/>
</dbReference>
<keyword evidence="1" id="KW-0472">Membrane</keyword>
<proteinExistence type="predicted"/>
<evidence type="ECO:0000256" key="1">
    <source>
        <dbReference type="SAM" id="Phobius"/>
    </source>
</evidence>
<dbReference type="EMBL" id="PGCK01000004">
    <property type="protein sequence ID" value="MCD1294616.1"/>
    <property type="molecule type" value="Genomic_DNA"/>
</dbReference>
<dbReference type="Proteomes" id="UP001320159">
    <property type="component" value="Unassembled WGS sequence"/>
</dbReference>
<gene>
    <name evidence="3" type="ORF">CUJ83_06335</name>
</gene>
<dbReference type="AlphaFoldDB" id="A0AAP2RBP6"/>
<keyword evidence="1" id="KW-1133">Transmembrane helix</keyword>
<name>A0AAP2RBP6_9EURY</name>